<dbReference type="GeneID" id="107771110"/>
<evidence type="ECO:0000256" key="3">
    <source>
        <dbReference type="SAM" id="Phobius"/>
    </source>
</evidence>
<dbReference type="KEGG" id="nta:107771110"/>
<proteinExistence type="inferred from homology"/>
<dbReference type="PANTHER" id="PTHR12499">
    <property type="entry name" value="OPTIC ATROPHY 3 PROTEIN OPA3"/>
    <property type="match status" value="1"/>
</dbReference>
<evidence type="ECO:0000256" key="2">
    <source>
        <dbReference type="ARBA" id="ARBA00023054"/>
    </source>
</evidence>
<dbReference type="PANTHER" id="PTHR12499:SF0">
    <property type="entry name" value="OPTIC ATROPHY 3 PROTEIN"/>
    <property type="match status" value="1"/>
</dbReference>
<evidence type="ECO:0000256" key="1">
    <source>
        <dbReference type="ARBA" id="ARBA00007584"/>
    </source>
</evidence>
<sequence>MSKPVAYSLRKGADRHPKFQQFIVKKGQRFHFGDAPVVDEEKAIQNAAKALVVFTMAGTAVVYQWNRMQQRRYRRVLNLLKQERSEVEQQCLAKMQREILEEKRKNNDKTWRVKAMNQFLLETAEKAQLEAVNGTKPQVVAVNASLEEVNP</sequence>
<dbReference type="OrthoDB" id="10371906at2759"/>
<reference evidence="4" key="1">
    <citation type="journal article" date="2014" name="Nat. Commun.">
        <title>The tobacco genome sequence and its comparison with those of tomato and potato.</title>
        <authorList>
            <person name="Sierro N."/>
            <person name="Battey J.N."/>
            <person name="Ouadi S."/>
            <person name="Bakaher N."/>
            <person name="Bovet L."/>
            <person name="Willig A."/>
            <person name="Goepfert S."/>
            <person name="Peitsch M.C."/>
            <person name="Ivanov N.V."/>
        </authorList>
    </citation>
    <scope>NUCLEOTIDE SEQUENCE [LARGE SCALE GENOMIC DNA]</scope>
</reference>
<dbReference type="InterPro" id="IPR010754">
    <property type="entry name" value="OPA3-like"/>
</dbReference>
<dbReference type="OMA" id="KKGQRFH"/>
<name>A0A1S3Y1B1_TOBAC</name>
<evidence type="ECO:0000313" key="4">
    <source>
        <dbReference type="Proteomes" id="UP000790787"/>
    </source>
</evidence>
<keyword evidence="3" id="KW-1133">Transmembrane helix</keyword>
<dbReference type="GO" id="GO:0005739">
    <property type="term" value="C:mitochondrion"/>
    <property type="evidence" value="ECO:0000318"/>
    <property type="project" value="GO_Central"/>
</dbReference>
<dbReference type="GO" id="GO:0019216">
    <property type="term" value="P:regulation of lipid metabolic process"/>
    <property type="evidence" value="ECO:0000318"/>
    <property type="project" value="GO_Central"/>
</dbReference>
<organism evidence="4 5">
    <name type="scientific">Nicotiana tabacum</name>
    <name type="common">Common tobacco</name>
    <dbReference type="NCBI Taxonomy" id="4097"/>
    <lineage>
        <taxon>Eukaryota</taxon>
        <taxon>Viridiplantae</taxon>
        <taxon>Streptophyta</taxon>
        <taxon>Embryophyta</taxon>
        <taxon>Tracheophyta</taxon>
        <taxon>Spermatophyta</taxon>
        <taxon>Magnoliopsida</taxon>
        <taxon>eudicotyledons</taxon>
        <taxon>Gunneridae</taxon>
        <taxon>Pentapetalae</taxon>
        <taxon>asterids</taxon>
        <taxon>lamiids</taxon>
        <taxon>Solanales</taxon>
        <taxon>Solanaceae</taxon>
        <taxon>Nicotianoideae</taxon>
        <taxon>Nicotianeae</taxon>
        <taxon>Nicotiana</taxon>
    </lineage>
</organism>
<comment type="similarity">
    <text evidence="1">Belongs to the OPA3 family.</text>
</comment>
<dbReference type="Proteomes" id="UP000790787">
    <property type="component" value="Chromosome 2"/>
</dbReference>
<dbReference type="RefSeq" id="XP_016445919.1">
    <property type="nucleotide sequence ID" value="XM_016590433.2"/>
</dbReference>
<keyword evidence="4" id="KW-1185">Reference proteome</keyword>
<dbReference type="RefSeq" id="XP_016445919.1">
    <property type="nucleotide sequence ID" value="XM_016590433.1"/>
</dbReference>
<gene>
    <name evidence="5" type="primary">LOC107771110</name>
</gene>
<feature type="transmembrane region" description="Helical" evidence="3">
    <location>
        <begin position="47"/>
        <end position="65"/>
    </location>
</feature>
<keyword evidence="3" id="KW-0812">Transmembrane</keyword>
<protein>
    <submittedName>
        <fullName evidence="5">Uncharacterized protein LOC107771110</fullName>
    </submittedName>
</protein>
<keyword evidence="3" id="KW-0472">Membrane</keyword>
<evidence type="ECO:0000313" key="5">
    <source>
        <dbReference type="RefSeq" id="XP_016445919.1"/>
    </source>
</evidence>
<reference evidence="5" key="2">
    <citation type="submission" date="2025-08" db="UniProtKB">
        <authorList>
            <consortium name="RefSeq"/>
        </authorList>
    </citation>
    <scope>IDENTIFICATION</scope>
    <source>
        <tissue evidence="5">Leaf</tissue>
    </source>
</reference>
<accession>A0A1S3Y1B1</accession>
<dbReference type="PaxDb" id="4097-A0A1S3Y1B1"/>
<dbReference type="AlphaFoldDB" id="A0A1S3Y1B1"/>
<keyword evidence="2" id="KW-0175">Coiled coil</keyword>